<reference evidence="2 3" key="1">
    <citation type="submission" date="2014-04" db="EMBL/GenBank/DDBJ databases">
        <authorList>
            <consortium name="DOE Joint Genome Institute"/>
            <person name="Kuo A."/>
            <person name="Girlanda M."/>
            <person name="Perotto S."/>
            <person name="Kohler A."/>
            <person name="Nagy L.G."/>
            <person name="Floudas D."/>
            <person name="Copeland A."/>
            <person name="Barry K.W."/>
            <person name="Cichocki N."/>
            <person name="Veneault-Fourrey C."/>
            <person name="LaButti K."/>
            <person name="Lindquist E.A."/>
            <person name="Lipzen A."/>
            <person name="Lundell T."/>
            <person name="Morin E."/>
            <person name="Murat C."/>
            <person name="Sun H."/>
            <person name="Tunlid A."/>
            <person name="Henrissat B."/>
            <person name="Grigoriev I.V."/>
            <person name="Hibbett D.S."/>
            <person name="Martin F."/>
            <person name="Nordberg H.P."/>
            <person name="Cantor M.N."/>
            <person name="Hua S.X."/>
        </authorList>
    </citation>
    <scope>NUCLEOTIDE SEQUENCE [LARGE SCALE GENOMIC DNA]</scope>
    <source>
        <strain evidence="2 3">MUT 4182</strain>
    </source>
</reference>
<dbReference type="HOGENOM" id="CLU_2514292_0_0_1"/>
<evidence type="ECO:0000313" key="3">
    <source>
        <dbReference type="Proteomes" id="UP000054248"/>
    </source>
</evidence>
<dbReference type="AlphaFoldDB" id="A0A0C3Q8W3"/>
<evidence type="ECO:0000256" key="1">
    <source>
        <dbReference type="SAM" id="MobiDB-lite"/>
    </source>
</evidence>
<keyword evidence="3" id="KW-1185">Reference proteome</keyword>
<gene>
    <name evidence="2" type="ORF">M407DRAFT_245672</name>
</gene>
<accession>A0A0C3Q8W3</accession>
<proteinExistence type="predicted"/>
<dbReference type="Proteomes" id="UP000054248">
    <property type="component" value="Unassembled WGS sequence"/>
</dbReference>
<dbReference type="EMBL" id="KN823158">
    <property type="protein sequence ID" value="KIO20871.1"/>
    <property type="molecule type" value="Genomic_DNA"/>
</dbReference>
<name>A0A0C3Q8W3_9AGAM</name>
<sequence length="85" mass="8857">MATETGLLGPRTLDLPRSSNSTAASAVVVNVIPPGVTVLLLPCAVLDRLARSNDPEEGVGGNSIIGEDEERRCIIFLPSPPPPLL</sequence>
<organism evidence="2 3">
    <name type="scientific">Tulasnella calospora MUT 4182</name>
    <dbReference type="NCBI Taxonomy" id="1051891"/>
    <lineage>
        <taxon>Eukaryota</taxon>
        <taxon>Fungi</taxon>
        <taxon>Dikarya</taxon>
        <taxon>Basidiomycota</taxon>
        <taxon>Agaricomycotina</taxon>
        <taxon>Agaricomycetes</taxon>
        <taxon>Cantharellales</taxon>
        <taxon>Tulasnellaceae</taxon>
        <taxon>Tulasnella</taxon>
    </lineage>
</organism>
<protein>
    <submittedName>
        <fullName evidence="2">Uncharacterized protein</fullName>
    </submittedName>
</protein>
<reference evidence="3" key="2">
    <citation type="submission" date="2015-01" db="EMBL/GenBank/DDBJ databases">
        <title>Evolutionary Origins and Diversification of the Mycorrhizal Mutualists.</title>
        <authorList>
            <consortium name="DOE Joint Genome Institute"/>
            <consortium name="Mycorrhizal Genomics Consortium"/>
            <person name="Kohler A."/>
            <person name="Kuo A."/>
            <person name="Nagy L.G."/>
            <person name="Floudas D."/>
            <person name="Copeland A."/>
            <person name="Barry K.W."/>
            <person name="Cichocki N."/>
            <person name="Veneault-Fourrey C."/>
            <person name="LaButti K."/>
            <person name="Lindquist E.A."/>
            <person name="Lipzen A."/>
            <person name="Lundell T."/>
            <person name="Morin E."/>
            <person name="Murat C."/>
            <person name="Riley R."/>
            <person name="Ohm R."/>
            <person name="Sun H."/>
            <person name="Tunlid A."/>
            <person name="Henrissat B."/>
            <person name="Grigoriev I.V."/>
            <person name="Hibbett D.S."/>
            <person name="Martin F."/>
        </authorList>
    </citation>
    <scope>NUCLEOTIDE SEQUENCE [LARGE SCALE GENOMIC DNA]</scope>
    <source>
        <strain evidence="3">MUT 4182</strain>
    </source>
</reference>
<feature type="region of interest" description="Disordered" evidence="1">
    <location>
        <begin position="1"/>
        <end position="20"/>
    </location>
</feature>
<evidence type="ECO:0000313" key="2">
    <source>
        <dbReference type="EMBL" id="KIO20871.1"/>
    </source>
</evidence>